<evidence type="ECO:0008006" key="3">
    <source>
        <dbReference type="Google" id="ProtNLM"/>
    </source>
</evidence>
<dbReference type="GeneID" id="37203987"/>
<keyword evidence="2" id="KW-1185">Reference proteome</keyword>
<dbReference type="OrthoDB" id="2906425at2759"/>
<dbReference type="SUPFAM" id="SSF56112">
    <property type="entry name" value="Protein kinase-like (PK-like)"/>
    <property type="match status" value="1"/>
</dbReference>
<dbReference type="AlphaFoldDB" id="A0A395I7F4"/>
<evidence type="ECO:0000313" key="2">
    <source>
        <dbReference type="Proteomes" id="UP000248961"/>
    </source>
</evidence>
<dbReference type="Proteomes" id="UP000248961">
    <property type="component" value="Unassembled WGS sequence"/>
</dbReference>
<reference evidence="1 2" key="1">
    <citation type="submission" date="2018-02" db="EMBL/GenBank/DDBJ databases">
        <title>The genomes of Aspergillus section Nigri reveals drivers in fungal speciation.</title>
        <authorList>
            <consortium name="DOE Joint Genome Institute"/>
            <person name="Vesth T.C."/>
            <person name="Nybo J."/>
            <person name="Theobald S."/>
            <person name="Brandl J."/>
            <person name="Frisvad J.C."/>
            <person name="Nielsen K.F."/>
            <person name="Lyhne E.K."/>
            <person name="Kogle M.E."/>
            <person name="Kuo A."/>
            <person name="Riley R."/>
            <person name="Clum A."/>
            <person name="Nolan M."/>
            <person name="Lipzen A."/>
            <person name="Salamov A."/>
            <person name="Henrissat B."/>
            <person name="Wiebenga A."/>
            <person name="De vries R.P."/>
            <person name="Grigoriev I.V."/>
            <person name="Mortensen U.H."/>
            <person name="Andersen M.R."/>
            <person name="Baker S.E."/>
        </authorList>
    </citation>
    <scope>NUCLEOTIDE SEQUENCE [LARGE SCALE GENOMIC DNA]</scope>
    <source>
        <strain evidence="1 2">CBS 101889</strain>
    </source>
</reference>
<sequence length="215" mass="24617">MYLVRILREIKFTDTSFFTTDGANRQLPTPTQVRALSKGINTCPRPAAVKFAELGLLVKFGRYVTTTEALNLWTIKKTFGDDIPVPEVFGWRVDQDGFTFIYMELIGGPTLEECWDSLDALQRRTINDQLCGIMGKLRTLAQDPSERFIGSINREHLLDYVFIDQPKTGPFLSLTHADLNRRNIMVPSTSPVRVVIVDWQQSGWYPDYWEYCKAA</sequence>
<protein>
    <recommendedName>
        <fullName evidence="3">Aminoglycoside phosphotransferase domain-containing protein</fullName>
    </recommendedName>
</protein>
<evidence type="ECO:0000313" key="1">
    <source>
        <dbReference type="EMBL" id="RAL15836.1"/>
    </source>
</evidence>
<dbReference type="EMBL" id="KZ824270">
    <property type="protein sequence ID" value="RAL15836.1"/>
    <property type="molecule type" value="Genomic_DNA"/>
</dbReference>
<dbReference type="VEuPathDB" id="FungiDB:BO97DRAFT_468007"/>
<accession>A0A395I7F4</accession>
<gene>
    <name evidence="1" type="ORF">BO97DRAFT_468007</name>
</gene>
<dbReference type="RefSeq" id="XP_025554990.1">
    <property type="nucleotide sequence ID" value="XM_025699698.1"/>
</dbReference>
<dbReference type="PANTHER" id="PTHR21310">
    <property type="entry name" value="AMINOGLYCOSIDE PHOSPHOTRANSFERASE-RELATED-RELATED"/>
    <property type="match status" value="1"/>
</dbReference>
<dbReference type="PANTHER" id="PTHR21310:SF54">
    <property type="entry name" value="AMINOGLYCOSIDE PHOSPHOTRANSFERASE DOMAIN-CONTAINING PROTEIN"/>
    <property type="match status" value="1"/>
</dbReference>
<proteinExistence type="predicted"/>
<organism evidence="1 2">
    <name type="scientific">Aspergillus homomorphus (strain CBS 101889)</name>
    <dbReference type="NCBI Taxonomy" id="1450537"/>
    <lineage>
        <taxon>Eukaryota</taxon>
        <taxon>Fungi</taxon>
        <taxon>Dikarya</taxon>
        <taxon>Ascomycota</taxon>
        <taxon>Pezizomycotina</taxon>
        <taxon>Eurotiomycetes</taxon>
        <taxon>Eurotiomycetidae</taxon>
        <taxon>Eurotiales</taxon>
        <taxon>Aspergillaceae</taxon>
        <taxon>Aspergillus</taxon>
        <taxon>Aspergillus subgen. Circumdati</taxon>
    </lineage>
</organism>
<name>A0A395I7F4_ASPHC</name>
<dbReference type="InterPro" id="IPR051678">
    <property type="entry name" value="AGP_Transferase"/>
</dbReference>
<dbReference type="InterPro" id="IPR011009">
    <property type="entry name" value="Kinase-like_dom_sf"/>
</dbReference>
<dbReference type="STRING" id="1450537.A0A395I7F4"/>